<keyword evidence="4" id="KW-0456">Lyase</keyword>
<dbReference type="InterPro" id="IPR002986">
    <property type="entry name" value="DAP_deCOOHase_LysA"/>
</dbReference>
<dbReference type="InterPro" id="IPR009006">
    <property type="entry name" value="Ala_racemase/Decarboxylase_C"/>
</dbReference>
<dbReference type="PRINTS" id="PR01181">
    <property type="entry name" value="DAPDCRBXLASE"/>
</dbReference>
<evidence type="ECO:0000256" key="2">
    <source>
        <dbReference type="ARBA" id="ARBA00022793"/>
    </source>
</evidence>
<keyword evidence="2" id="KW-0210">Decarboxylase</keyword>
<reference evidence="6 7" key="1">
    <citation type="journal article" date="2020" name="ISME J.">
        <title>Comparative genomics reveals insights into cyanobacterial evolution and habitat adaptation.</title>
        <authorList>
            <person name="Chen M.Y."/>
            <person name="Teng W.K."/>
            <person name="Zhao L."/>
            <person name="Hu C.X."/>
            <person name="Zhou Y.K."/>
            <person name="Han B.P."/>
            <person name="Song L.R."/>
            <person name="Shu W.S."/>
        </authorList>
    </citation>
    <scope>NUCLEOTIDE SEQUENCE [LARGE SCALE GENOMIC DNA]</scope>
    <source>
        <strain evidence="6 7">FACHB-248</strain>
    </source>
</reference>
<evidence type="ECO:0000313" key="6">
    <source>
        <dbReference type="EMBL" id="MBD2607021.1"/>
    </source>
</evidence>
<keyword evidence="3" id="KW-0663">Pyridoxal phosphate</keyword>
<dbReference type="SUPFAM" id="SSF51419">
    <property type="entry name" value="PLP-binding barrel"/>
    <property type="match status" value="1"/>
</dbReference>
<accession>A0ABR8GVD3</accession>
<dbReference type="InterPro" id="IPR000183">
    <property type="entry name" value="Orn/DAP/Arg_de-COase"/>
</dbReference>
<dbReference type="EMBL" id="JACJTA010000053">
    <property type="protein sequence ID" value="MBD2607021.1"/>
    <property type="molecule type" value="Genomic_DNA"/>
</dbReference>
<comment type="cofactor">
    <cofactor evidence="1">
        <name>pyridoxal 5'-phosphate</name>
        <dbReference type="ChEBI" id="CHEBI:597326"/>
    </cofactor>
</comment>
<dbReference type="PANTHER" id="PTHR43727">
    <property type="entry name" value="DIAMINOPIMELATE DECARBOXYLASE"/>
    <property type="match status" value="1"/>
</dbReference>
<sequence>MPSIPMKPALLAAQPSLLSLEEIRKAADTYGTPLYLYNLNKVDLQFNTLLQYLPSNFTIHYALKANSNLAICNKLAHLDSSVDVSSLGEFQTALKAGFSAQKIVFTGPGKTTEDLSYALEFGCGLIALESLNQAQRLNDLARQRRVKQDVIVRINPIYRTIQSCENQQRCEFKLQQEIQTITQSSSKFGVDEENAPETLIEIMKLSSLNLKGIHIYTESNILAYQDLLASWQNTVKIANSLRDQGFPISLIDFGGGIGIPYDAAAKPFNFKDFSQGLKQLFDNNNYSYHCMVEIGRYLVGESGCYLTKITDIKQSRGRLFLILDGGINHIFRVSKSMKEATKYLEVLSENNKKNSETVSASLVGRLMTSLDTLAEDVQVPSTIQIGDKIAIHNCGAYGFNHSITNFLLHNYPAEAAYYNGKIMLIRERGKADDFFINQRFFHNI</sequence>
<keyword evidence="7" id="KW-1185">Reference proteome</keyword>
<dbReference type="Proteomes" id="UP000660380">
    <property type="component" value="Unassembled WGS sequence"/>
</dbReference>
<evidence type="ECO:0000256" key="1">
    <source>
        <dbReference type="ARBA" id="ARBA00001933"/>
    </source>
</evidence>
<dbReference type="PRINTS" id="PR01179">
    <property type="entry name" value="ODADCRBXLASE"/>
</dbReference>
<dbReference type="InterPro" id="IPR022644">
    <property type="entry name" value="De-COase2_N"/>
</dbReference>
<evidence type="ECO:0000259" key="5">
    <source>
        <dbReference type="Pfam" id="PF02784"/>
    </source>
</evidence>
<dbReference type="PANTHER" id="PTHR43727:SF2">
    <property type="entry name" value="GROUP IV DECARBOXYLASE"/>
    <property type="match status" value="1"/>
</dbReference>
<dbReference type="SUPFAM" id="SSF50621">
    <property type="entry name" value="Alanine racemase C-terminal domain-like"/>
    <property type="match status" value="1"/>
</dbReference>
<dbReference type="Gene3D" id="2.40.37.10">
    <property type="entry name" value="Lyase, Ornithine Decarboxylase, Chain A, domain 1"/>
    <property type="match status" value="1"/>
</dbReference>
<dbReference type="RefSeq" id="WP_029631726.1">
    <property type="nucleotide sequence ID" value="NZ_JACJTA010000053.1"/>
</dbReference>
<evidence type="ECO:0000256" key="4">
    <source>
        <dbReference type="ARBA" id="ARBA00023239"/>
    </source>
</evidence>
<dbReference type="InterPro" id="IPR029066">
    <property type="entry name" value="PLP-binding_barrel"/>
</dbReference>
<evidence type="ECO:0000256" key="3">
    <source>
        <dbReference type="ARBA" id="ARBA00022898"/>
    </source>
</evidence>
<comment type="caution">
    <text evidence="6">The sequence shown here is derived from an EMBL/GenBank/DDBJ whole genome shotgun (WGS) entry which is preliminary data.</text>
</comment>
<proteinExistence type="predicted"/>
<name>A0ABR8GVD3_9CYAN</name>
<organism evidence="6 7">
    <name type="scientific">Scytonema hofmannii FACHB-248</name>
    <dbReference type="NCBI Taxonomy" id="1842502"/>
    <lineage>
        <taxon>Bacteria</taxon>
        <taxon>Bacillati</taxon>
        <taxon>Cyanobacteriota</taxon>
        <taxon>Cyanophyceae</taxon>
        <taxon>Nostocales</taxon>
        <taxon>Scytonemataceae</taxon>
        <taxon>Scytonema</taxon>
    </lineage>
</organism>
<feature type="domain" description="Orn/DAP/Arg decarboxylase 2 N-terminal" evidence="5">
    <location>
        <begin position="41"/>
        <end position="299"/>
    </location>
</feature>
<dbReference type="Pfam" id="PF02784">
    <property type="entry name" value="Orn_Arg_deC_N"/>
    <property type="match status" value="1"/>
</dbReference>
<protein>
    <recommendedName>
        <fullName evidence="5">Orn/DAP/Arg decarboxylase 2 N-terminal domain-containing protein</fullName>
    </recommendedName>
</protein>
<dbReference type="Gene3D" id="3.20.20.10">
    <property type="entry name" value="Alanine racemase"/>
    <property type="match status" value="1"/>
</dbReference>
<evidence type="ECO:0000313" key="7">
    <source>
        <dbReference type="Proteomes" id="UP000660380"/>
    </source>
</evidence>
<gene>
    <name evidence="6" type="ORF">H6G81_21445</name>
</gene>